<dbReference type="EMBL" id="CP002154">
    <property type="protein sequence ID" value="ADM42497.1"/>
    <property type="molecule type" value="Genomic_DNA"/>
</dbReference>
<dbReference type="KEGG" id="etd:ETAF_2394"/>
<dbReference type="PATRIC" id="fig|718251.5.peg.2483"/>
<proteinExistence type="predicted"/>
<sequence length="53" mass="6485">MFRKCTRHAGSTPAALTVRRRRRLMTARAQRERWRDRLAFSRIVRRRRGLFSL</sequence>
<dbReference type="AlphaFoldDB" id="A0A0H3DV22"/>
<dbReference type="HOGENOM" id="CLU_3061074_0_0_6"/>
<dbReference type="Proteomes" id="UP000002230">
    <property type="component" value="Chromosome"/>
</dbReference>
<accession>A0A0H3DV22</accession>
<evidence type="ECO:0000313" key="1">
    <source>
        <dbReference type="EMBL" id="ADM42497.1"/>
    </source>
</evidence>
<name>A0A0H3DV22_EDWTF</name>
<protein>
    <submittedName>
        <fullName evidence="1">Uncharacterized protein</fullName>
    </submittedName>
</protein>
<evidence type="ECO:0000313" key="2">
    <source>
        <dbReference type="Proteomes" id="UP000002230"/>
    </source>
</evidence>
<gene>
    <name evidence="1" type="ordered locus">ETAF_2394</name>
</gene>
<reference evidence="2" key="1">
    <citation type="submission" date="2010-08" db="EMBL/GenBank/DDBJ databases">
        <title>Genome comparisons of Edwardsiella bacteria analysed using deep sequencing technology.</title>
        <authorList>
            <person name="van Soest J.J."/>
            <person name="Henkel C.V."/>
            <person name="Jansen H.J."/>
            <person name="van den Hondel C.A.M.J.J."/>
            <person name="Bloemberg G.V."/>
            <person name="Meijer A.H."/>
            <person name="Spaink H.P."/>
        </authorList>
    </citation>
    <scope>NUCLEOTIDE SEQUENCE [LARGE SCALE GENOMIC DNA]</scope>
    <source>
        <strain evidence="2">FL6-60</strain>
    </source>
</reference>
<organism evidence="1 2">
    <name type="scientific">Edwardsiella tarda (strain FL6-60)</name>
    <dbReference type="NCBI Taxonomy" id="718251"/>
    <lineage>
        <taxon>Bacteria</taxon>
        <taxon>Pseudomonadati</taxon>
        <taxon>Pseudomonadota</taxon>
        <taxon>Gammaproteobacteria</taxon>
        <taxon>Enterobacterales</taxon>
        <taxon>Hafniaceae</taxon>
        <taxon>Edwardsiella</taxon>
    </lineage>
</organism>
<keyword evidence="2" id="KW-1185">Reference proteome</keyword>
<reference evidence="1 2" key="2">
    <citation type="journal article" date="2011" name="BMC Immunol.">
        <title>Comparison of static immersion and intravenous injection systems for exposure of zebrafish embryos to the natural pathogen Edwardsiella tarda.</title>
        <authorList>
            <person name="van Soest J.J."/>
            <person name="Stockhammer O.W."/>
            <person name="Ordas A."/>
            <person name="Bloemberg G.V."/>
            <person name="Spaink H.P."/>
            <person name="Meijer A.H."/>
        </authorList>
    </citation>
    <scope>NUCLEOTIDE SEQUENCE [LARGE SCALE GENOMIC DNA]</scope>
    <source>
        <strain evidence="1 2">FL6-60</strain>
    </source>
</reference>